<evidence type="ECO:0000256" key="11">
    <source>
        <dbReference type="ARBA" id="ARBA00029784"/>
    </source>
</evidence>
<dbReference type="InterPro" id="IPR013598">
    <property type="entry name" value="Exportin-1/Importin-b-like"/>
</dbReference>
<dbReference type="PANTHER" id="PTHR15952">
    <property type="entry name" value="EXPORTIN-T/LOS1"/>
    <property type="match status" value="1"/>
</dbReference>
<dbReference type="InterPro" id="IPR016024">
    <property type="entry name" value="ARM-type_fold"/>
</dbReference>
<reference evidence="16 17" key="1">
    <citation type="journal article" date="2018" name="Mol. Plant">
        <title>The genome of Artemisia annua provides insight into the evolution of Asteraceae family and artemisinin biosynthesis.</title>
        <authorList>
            <person name="Shen Q."/>
            <person name="Zhang L."/>
            <person name="Liao Z."/>
            <person name="Wang S."/>
            <person name="Yan T."/>
            <person name="Shi P."/>
            <person name="Liu M."/>
            <person name="Fu X."/>
            <person name="Pan Q."/>
            <person name="Wang Y."/>
            <person name="Lv Z."/>
            <person name="Lu X."/>
            <person name="Zhang F."/>
            <person name="Jiang W."/>
            <person name="Ma Y."/>
            <person name="Chen M."/>
            <person name="Hao X."/>
            <person name="Li L."/>
            <person name="Tang Y."/>
            <person name="Lv G."/>
            <person name="Zhou Y."/>
            <person name="Sun X."/>
            <person name="Brodelius P.E."/>
            <person name="Rose J.K.C."/>
            <person name="Tang K."/>
        </authorList>
    </citation>
    <scope>NUCLEOTIDE SEQUENCE [LARGE SCALE GENOMIC DNA]</scope>
    <source>
        <strain evidence="17">cv. Huhao1</strain>
        <tissue evidence="16">Leaf</tissue>
    </source>
</reference>
<sequence length="979" mass="110119">MDDLEKAILIIFDETGSVSSNLKQQALAYCQQIKDNNANTICSICIDRLCFSSFVQVQFWSLQCLHEFLRARYGTMSAEERISLGRSGDSVKVLDGPGYVKNKLAQVLVTLIYFEYPLIWSSVFVDFLPNLSKGGVVIDMFCRVLNVLDDELISQDYPRSVEEGAVSVNIKDAMRQQCVGQIVHAWYEIVNAYRNSDSEMCAFVLDTMRRYISWIDIGLIANNTFLPLLFELMLVDGLPDQLRCAASGCVLAVVAKRMDPQAKLTLLQSLQMSRVFGLVAGDVDSELVSGLASLLTGYASELLDCLKHLNGEDLKRVSVELLNEVLPSVFYIMQNCEIDTTFSTVQFLSGYVSTMKIPSPLSETQLLHLGQILEVIRMQIRYDPMYRDHLDVLDKVGSEEEDRMAEHRKDLLVLLRSVGRVAPDVTQIFIRNSLSSAVGSPLDINVEEVEAALSLFYAYGESLSEEAMKTGSGILRELVPMLLSTKFPCHSSRLVALVYLDTITRYMKFVLENNQYIPLVLTAFLDDRGIHHPKVKVSRRASYLFMRVVKLLKAKLVPFIATILQSLNDTVSQFTNMDYASKELSGSEDGSHIFEAIGLLIGMEDVPLEKQSEYLSSLLTPLCQQVEILIASSRTQNAEESASKIASIQQIIMAINALSKGFSERLVTASRPAIGLMFKQTLDVLLQILIIFPKVETLRSKVTSFIHRMVETLGSSVFPYLPKALEQLLAESEPKELVGFLVLLNQLICKFNTSVKDILENVYPVIAGRVFAIIPRDTTLSGPGSNTEEIRELQELQRTFYTFLHVVATHDLSNVFLSLKSRAYLDPMMQLLLFTSCNHKDLVVRKACVQIFIRLIKDWCTSPYGEEKVPGFQSFVIEAFATNCCLYSVLDKSFDFRDASTLVLFGEIVLAQKLMYERFGNDFLTNFVSKGFLAAHCPQDLAEEYCQKLQGNDMKSLKSFYQSLIEKLRVQQNGSLVFR</sequence>
<proteinExistence type="inferred from homology"/>
<dbReference type="InterPro" id="IPR040017">
    <property type="entry name" value="XPOT"/>
</dbReference>
<dbReference type="Proteomes" id="UP000245207">
    <property type="component" value="Unassembled WGS sequence"/>
</dbReference>
<evidence type="ECO:0000256" key="4">
    <source>
        <dbReference type="ARBA" id="ARBA00022448"/>
    </source>
</evidence>
<comment type="similarity">
    <text evidence="2 13">Belongs to the exportin family.</text>
</comment>
<evidence type="ECO:0000313" key="16">
    <source>
        <dbReference type="EMBL" id="PWA96263.1"/>
    </source>
</evidence>
<keyword evidence="4 13" id="KW-0813">Transport</keyword>
<dbReference type="PANTHER" id="PTHR15952:SF11">
    <property type="entry name" value="EXPORTIN-T"/>
    <property type="match status" value="1"/>
</dbReference>
<dbReference type="EMBL" id="PKPP01000187">
    <property type="protein sequence ID" value="PWA96263.1"/>
    <property type="molecule type" value="Genomic_DNA"/>
</dbReference>
<dbReference type="AlphaFoldDB" id="A0A2U1QE73"/>
<evidence type="ECO:0000256" key="5">
    <source>
        <dbReference type="ARBA" id="ARBA00022490"/>
    </source>
</evidence>
<comment type="function">
    <text evidence="13">tRNA nucleus export receptor which facilitates tRNA translocation across the nuclear pore complex.</text>
</comment>
<evidence type="ECO:0000256" key="13">
    <source>
        <dbReference type="RuleBase" id="RU366037"/>
    </source>
</evidence>
<comment type="caution">
    <text evidence="16">The sequence shown here is derived from an EMBL/GenBank/DDBJ whole genome shotgun (WGS) entry which is preliminary data.</text>
</comment>
<evidence type="ECO:0000313" key="17">
    <source>
        <dbReference type="Proteomes" id="UP000245207"/>
    </source>
</evidence>
<dbReference type="GO" id="GO:0000049">
    <property type="term" value="F:tRNA binding"/>
    <property type="evidence" value="ECO:0007669"/>
    <property type="project" value="UniProtKB-UniRule"/>
</dbReference>
<evidence type="ECO:0000256" key="7">
    <source>
        <dbReference type="ARBA" id="ARBA00022694"/>
    </source>
</evidence>
<dbReference type="GO" id="GO:0031267">
    <property type="term" value="F:small GTPase binding"/>
    <property type="evidence" value="ECO:0007669"/>
    <property type="project" value="InterPro"/>
</dbReference>
<dbReference type="Pfam" id="PF08389">
    <property type="entry name" value="Xpo1"/>
    <property type="match status" value="1"/>
</dbReference>
<evidence type="ECO:0000259" key="14">
    <source>
        <dbReference type="Pfam" id="PF08389"/>
    </source>
</evidence>
<accession>A0A2U1QE73</accession>
<evidence type="ECO:0000256" key="8">
    <source>
        <dbReference type="ARBA" id="ARBA00022884"/>
    </source>
</evidence>
<dbReference type="SUPFAM" id="SSF48371">
    <property type="entry name" value="ARM repeat"/>
    <property type="match status" value="1"/>
</dbReference>
<comment type="subcellular location">
    <subcellularLocation>
        <location evidence="1 13">Cytoplasm</location>
    </subcellularLocation>
    <subcellularLocation>
        <location evidence="13">Nucleus</location>
    </subcellularLocation>
    <text evidence="13">Shuttles between the nucleus and the cytoplasm.</text>
</comment>
<evidence type="ECO:0000256" key="10">
    <source>
        <dbReference type="ARBA" id="ARBA00023242"/>
    </source>
</evidence>
<organism evidence="16 17">
    <name type="scientific">Artemisia annua</name>
    <name type="common">Sweet wormwood</name>
    <dbReference type="NCBI Taxonomy" id="35608"/>
    <lineage>
        <taxon>Eukaryota</taxon>
        <taxon>Viridiplantae</taxon>
        <taxon>Streptophyta</taxon>
        <taxon>Embryophyta</taxon>
        <taxon>Tracheophyta</taxon>
        <taxon>Spermatophyta</taxon>
        <taxon>Magnoliopsida</taxon>
        <taxon>eudicotyledons</taxon>
        <taxon>Gunneridae</taxon>
        <taxon>Pentapetalae</taxon>
        <taxon>asterids</taxon>
        <taxon>campanulids</taxon>
        <taxon>Asterales</taxon>
        <taxon>Asteraceae</taxon>
        <taxon>Asteroideae</taxon>
        <taxon>Anthemideae</taxon>
        <taxon>Artemisiinae</taxon>
        <taxon>Artemisia</taxon>
    </lineage>
</organism>
<dbReference type="Gene3D" id="1.25.10.10">
    <property type="entry name" value="Leucine-rich Repeat Variant"/>
    <property type="match status" value="1"/>
</dbReference>
<dbReference type="GO" id="GO:0005643">
    <property type="term" value="C:nuclear pore"/>
    <property type="evidence" value="ECO:0007669"/>
    <property type="project" value="TreeGrafter"/>
</dbReference>
<keyword evidence="8 13" id="KW-0694">RNA-binding</keyword>
<dbReference type="Pfam" id="PF19282">
    <property type="entry name" value="Exportin-T"/>
    <property type="match status" value="1"/>
</dbReference>
<dbReference type="InterPro" id="IPR011989">
    <property type="entry name" value="ARM-like"/>
</dbReference>
<keyword evidence="6 13" id="KW-0820">tRNA-binding</keyword>
<evidence type="ECO:0000259" key="15">
    <source>
        <dbReference type="Pfam" id="PF19282"/>
    </source>
</evidence>
<gene>
    <name evidence="16" type="ORF">CTI12_AA041580</name>
</gene>
<feature type="domain" description="Exportin-T C-terminal" evidence="15">
    <location>
        <begin position="316"/>
        <end position="967"/>
    </location>
</feature>
<keyword evidence="17" id="KW-1185">Reference proteome</keyword>
<dbReference type="InterPro" id="IPR045546">
    <property type="entry name" value="Exportin-T_C"/>
</dbReference>
<dbReference type="STRING" id="35608.A0A2U1QE73"/>
<keyword evidence="10 13" id="KW-0539">Nucleus</keyword>
<evidence type="ECO:0000256" key="9">
    <source>
        <dbReference type="ARBA" id="ARBA00023170"/>
    </source>
</evidence>
<dbReference type="GO" id="GO:0005737">
    <property type="term" value="C:cytoplasm"/>
    <property type="evidence" value="ECO:0007669"/>
    <property type="project" value="UniProtKB-SubCell"/>
</dbReference>
<evidence type="ECO:0000256" key="6">
    <source>
        <dbReference type="ARBA" id="ARBA00022555"/>
    </source>
</evidence>
<keyword evidence="7" id="KW-0819">tRNA processing</keyword>
<evidence type="ECO:0000256" key="1">
    <source>
        <dbReference type="ARBA" id="ARBA00004496"/>
    </source>
</evidence>
<keyword evidence="5 13" id="KW-0963">Cytoplasm</keyword>
<dbReference type="FunFam" id="1.25.10.10:FF:000295">
    <property type="entry name" value="Exportin-T"/>
    <property type="match status" value="1"/>
</dbReference>
<dbReference type="GO" id="GO:0016363">
    <property type="term" value="C:nuclear matrix"/>
    <property type="evidence" value="ECO:0007669"/>
    <property type="project" value="TreeGrafter"/>
</dbReference>
<dbReference type="OrthoDB" id="26399at2759"/>
<name>A0A2U1QE73_ARTAN</name>
<evidence type="ECO:0000256" key="3">
    <source>
        <dbReference type="ARBA" id="ARBA00018928"/>
    </source>
</evidence>
<dbReference type="GO" id="GO:0008033">
    <property type="term" value="P:tRNA processing"/>
    <property type="evidence" value="ECO:0007669"/>
    <property type="project" value="UniProtKB-KW"/>
</dbReference>
<feature type="domain" description="Exportin-1/Importin-beta-like" evidence="14">
    <location>
        <begin position="98"/>
        <end position="249"/>
    </location>
</feature>
<evidence type="ECO:0000256" key="2">
    <source>
        <dbReference type="ARBA" id="ARBA00009466"/>
    </source>
</evidence>
<keyword evidence="9" id="KW-0675">Receptor</keyword>
<evidence type="ECO:0000256" key="12">
    <source>
        <dbReference type="ARBA" id="ARBA00032199"/>
    </source>
</evidence>
<protein>
    <recommendedName>
        <fullName evidence="3 13">Exportin-T</fullName>
    </recommendedName>
    <alternativeName>
        <fullName evidence="11 13">Exportin(tRNA)</fullName>
    </alternativeName>
    <alternativeName>
        <fullName evidence="12 13">tRNA exportin</fullName>
    </alternativeName>
</protein>
<dbReference type="GO" id="GO:0071528">
    <property type="term" value="P:tRNA re-export from nucleus"/>
    <property type="evidence" value="ECO:0007669"/>
    <property type="project" value="UniProtKB-UniRule"/>
</dbReference>